<sequence length="236" mass="25831">MENVDLYIQLNLVIDGQRAMALVVARRRLRYQRSLYASATESTRVRVALPKKRTITGGSPSRAKVAEPGDTNSYTRSLRWPWIIPSPPYDGDTKNDLAPAGSNTATNPPTMLSILPPDPDPSKSRITPARPTRCTLMIDVGLTGLGICTRNNHGSSTKYGHDVFEMTPIRSSCLHDQARGGGKQSQIPLYKAVSEKKRVSVATKPAAVLVSFQACGAAVFFMQRRVNCRSRTLSDS</sequence>
<evidence type="ECO:0000256" key="1">
    <source>
        <dbReference type="SAM" id="MobiDB-lite"/>
    </source>
</evidence>
<keyword evidence="3" id="KW-1185">Reference proteome</keyword>
<comment type="caution">
    <text evidence="2">The sequence shown here is derived from an EMBL/GenBank/DDBJ whole genome shotgun (WGS) entry which is preliminary data.</text>
</comment>
<accession>A0A9P6BUN0</accession>
<feature type="region of interest" description="Disordered" evidence="1">
    <location>
        <begin position="91"/>
        <end position="128"/>
    </location>
</feature>
<dbReference type="EMBL" id="MU152583">
    <property type="protein sequence ID" value="KAF9440376.1"/>
    <property type="molecule type" value="Genomic_DNA"/>
</dbReference>
<gene>
    <name evidence="2" type="ORF">P691DRAFT_782530</name>
</gene>
<feature type="compositionally biased region" description="Polar residues" evidence="1">
    <location>
        <begin position="101"/>
        <end position="110"/>
    </location>
</feature>
<name>A0A9P6BUN0_9AGAR</name>
<dbReference type="Proteomes" id="UP000807342">
    <property type="component" value="Unassembled WGS sequence"/>
</dbReference>
<evidence type="ECO:0000313" key="3">
    <source>
        <dbReference type="Proteomes" id="UP000807342"/>
    </source>
</evidence>
<dbReference type="AlphaFoldDB" id="A0A9P6BUN0"/>
<proteinExistence type="predicted"/>
<reference evidence="2" key="1">
    <citation type="submission" date="2020-11" db="EMBL/GenBank/DDBJ databases">
        <authorList>
            <consortium name="DOE Joint Genome Institute"/>
            <person name="Ahrendt S."/>
            <person name="Riley R."/>
            <person name="Andreopoulos W."/>
            <person name="Labutti K."/>
            <person name="Pangilinan J."/>
            <person name="Ruiz-Duenas F.J."/>
            <person name="Barrasa J.M."/>
            <person name="Sanchez-Garcia M."/>
            <person name="Camarero S."/>
            <person name="Miyauchi S."/>
            <person name="Serrano A."/>
            <person name="Linde D."/>
            <person name="Babiker R."/>
            <person name="Drula E."/>
            <person name="Ayuso-Fernandez I."/>
            <person name="Pacheco R."/>
            <person name="Padilla G."/>
            <person name="Ferreira P."/>
            <person name="Barriuso J."/>
            <person name="Kellner H."/>
            <person name="Castanera R."/>
            <person name="Alfaro M."/>
            <person name="Ramirez L."/>
            <person name="Pisabarro A.G."/>
            <person name="Kuo A."/>
            <person name="Tritt A."/>
            <person name="Lipzen A."/>
            <person name="He G."/>
            <person name="Yan M."/>
            <person name="Ng V."/>
            <person name="Cullen D."/>
            <person name="Martin F."/>
            <person name="Rosso M.-N."/>
            <person name="Henrissat B."/>
            <person name="Hibbett D."/>
            <person name="Martinez A.T."/>
            <person name="Grigoriev I.V."/>
        </authorList>
    </citation>
    <scope>NUCLEOTIDE SEQUENCE</scope>
    <source>
        <strain evidence="2">MF-IS2</strain>
    </source>
</reference>
<organism evidence="2 3">
    <name type="scientific">Macrolepiota fuliginosa MF-IS2</name>
    <dbReference type="NCBI Taxonomy" id="1400762"/>
    <lineage>
        <taxon>Eukaryota</taxon>
        <taxon>Fungi</taxon>
        <taxon>Dikarya</taxon>
        <taxon>Basidiomycota</taxon>
        <taxon>Agaricomycotina</taxon>
        <taxon>Agaricomycetes</taxon>
        <taxon>Agaricomycetidae</taxon>
        <taxon>Agaricales</taxon>
        <taxon>Agaricineae</taxon>
        <taxon>Agaricaceae</taxon>
        <taxon>Macrolepiota</taxon>
    </lineage>
</organism>
<evidence type="ECO:0000313" key="2">
    <source>
        <dbReference type="EMBL" id="KAF9440376.1"/>
    </source>
</evidence>
<protein>
    <submittedName>
        <fullName evidence="2">Uncharacterized protein</fullName>
    </submittedName>
</protein>